<evidence type="ECO:0000313" key="3">
    <source>
        <dbReference type="Proteomes" id="UP000887569"/>
    </source>
</evidence>
<protein>
    <submittedName>
        <fullName evidence="4">Peptidase S1 domain-containing protein</fullName>
    </submittedName>
</protein>
<dbReference type="InterPro" id="IPR002035">
    <property type="entry name" value="VWF_A"/>
</dbReference>
<dbReference type="Gene3D" id="3.10.100.10">
    <property type="entry name" value="Mannose-Binding Protein A, subunit A"/>
    <property type="match status" value="1"/>
</dbReference>
<organism evidence="3 4">
    <name type="scientific">Parascaris univalens</name>
    <name type="common">Nematode worm</name>
    <dbReference type="NCBI Taxonomy" id="6257"/>
    <lineage>
        <taxon>Eukaryota</taxon>
        <taxon>Metazoa</taxon>
        <taxon>Ecdysozoa</taxon>
        <taxon>Nematoda</taxon>
        <taxon>Chromadorea</taxon>
        <taxon>Rhabditida</taxon>
        <taxon>Spirurina</taxon>
        <taxon>Ascaridomorpha</taxon>
        <taxon>Ascaridoidea</taxon>
        <taxon>Ascarididae</taxon>
        <taxon>Parascaris</taxon>
    </lineage>
</organism>
<evidence type="ECO:0000259" key="2">
    <source>
        <dbReference type="PROSITE" id="PS50234"/>
    </source>
</evidence>
<evidence type="ECO:0000259" key="1">
    <source>
        <dbReference type="PROSITE" id="PS50041"/>
    </source>
</evidence>
<proteinExistence type="predicted"/>
<name>A0A915AKZ6_PARUN</name>
<dbReference type="PANTHER" id="PTHR31024:SF3">
    <property type="entry name" value="C-TYPE LECTIN-RELATED"/>
    <property type="match status" value="1"/>
</dbReference>
<dbReference type="Proteomes" id="UP000887569">
    <property type="component" value="Unplaced"/>
</dbReference>
<dbReference type="Gene3D" id="3.40.50.410">
    <property type="entry name" value="von Willebrand factor, type A domain"/>
    <property type="match status" value="1"/>
</dbReference>
<dbReference type="Pfam" id="PF00059">
    <property type="entry name" value="Lectin_C"/>
    <property type="match status" value="1"/>
</dbReference>
<dbReference type="SMART" id="SM00034">
    <property type="entry name" value="CLECT"/>
    <property type="match status" value="1"/>
</dbReference>
<dbReference type="PROSITE" id="PS50041">
    <property type="entry name" value="C_TYPE_LECTIN_2"/>
    <property type="match status" value="1"/>
</dbReference>
<dbReference type="PROSITE" id="PS50234">
    <property type="entry name" value="VWFA"/>
    <property type="match status" value="1"/>
</dbReference>
<dbReference type="WBParaSite" id="PgR010_g099_t03">
    <property type="protein sequence ID" value="PgR010_g099_t03"/>
    <property type="gene ID" value="PgR010_g099"/>
</dbReference>
<reference evidence="4" key="1">
    <citation type="submission" date="2022-11" db="UniProtKB">
        <authorList>
            <consortium name="WormBaseParasite"/>
        </authorList>
    </citation>
    <scope>IDENTIFICATION</scope>
</reference>
<dbReference type="Pfam" id="PF00092">
    <property type="entry name" value="VWA"/>
    <property type="match status" value="1"/>
</dbReference>
<feature type="domain" description="C-type lectin" evidence="1">
    <location>
        <begin position="296"/>
        <end position="405"/>
    </location>
</feature>
<dbReference type="CDD" id="cd00037">
    <property type="entry name" value="CLECT"/>
    <property type="match status" value="1"/>
</dbReference>
<dbReference type="SUPFAM" id="SSF53300">
    <property type="entry name" value="vWA-like"/>
    <property type="match status" value="1"/>
</dbReference>
<dbReference type="InterPro" id="IPR036465">
    <property type="entry name" value="vWFA_dom_sf"/>
</dbReference>
<dbReference type="InterPro" id="IPR001304">
    <property type="entry name" value="C-type_lectin-like"/>
</dbReference>
<dbReference type="SMART" id="SM00327">
    <property type="entry name" value="VWA"/>
    <property type="match status" value="1"/>
</dbReference>
<dbReference type="SUPFAM" id="SSF56436">
    <property type="entry name" value="C-type lectin-like"/>
    <property type="match status" value="1"/>
</dbReference>
<evidence type="ECO:0000313" key="4">
    <source>
        <dbReference type="WBParaSite" id="PgR010_g099_t03"/>
    </source>
</evidence>
<dbReference type="InterPro" id="IPR016187">
    <property type="entry name" value="CTDL_fold"/>
</dbReference>
<accession>A0A915AKZ6</accession>
<feature type="domain" description="VWFA" evidence="2">
    <location>
        <begin position="79"/>
        <end position="196"/>
    </location>
</feature>
<dbReference type="PANTHER" id="PTHR31024">
    <property type="entry name" value="C-TYPE LECTIN"/>
    <property type="match status" value="1"/>
</dbReference>
<keyword evidence="3" id="KW-1185">Reference proteome</keyword>
<dbReference type="AlphaFoldDB" id="A0A915AKZ6"/>
<sequence>MVPQFFFRPQEMGHGLYKNNTARNLVGVNGEVIVLSEEYEEKPDAIEVIDLPPPHELMEQEVKPRHRACDCNINSVWIDMVFVIDTSRAVSQQDFIAAGNLLRFFFSRMAIDQKLGQYARVGLIFGAEKAYVAANLTTFKTKEEAAQRIKQLMADRKRLPTGSGLQFNVGLALTEAKNILNRESRINRPAMVTLFSATEVTCHRYYSSRQSRIRRIHMEDPCRIATHLTAENNIVATVALKFGKLQRFPKIEIATPCFNITNSINLPGDLLQKICDANCFCPPPYVQYKDDQKCRRYAECLYQHGVALPFQSAADTCSDDEATLVDIFDEDKDQFIKRLHQYGEHTPYWIGLEEHNGEKFWATGRKLHAKDFSNWAPGEPSGKGKCTIADADKGDNSLWSQEKCDNIQSKYFSCQKRACDTSNYCTIVANDNQDTKMLL</sequence>
<dbReference type="InterPro" id="IPR016186">
    <property type="entry name" value="C-type_lectin-like/link_sf"/>
</dbReference>